<sequence>MTRYLPSSSQLVVGLNVSKLSQSKYYKEALAWARANSGSDQEFLEVLEKDAKLDLTKDLDAIALSVPDTQVDSSKPQRNFTVAVSGSFDNDKLLAAIKKENKELKSTKKGKATVYSSGEFEFTFPKKGVLWVTAGPDAYRKGAFKALGGGKHSVQANKVFKKLMGEVNTSQGFWMMGDTSTMQTQQTAGSPQPKSIAVSADIAKGLALELLADMPSEADAKSAVEQMKALKQQGGQAAMLSILGAGPLVANLTTKQDGTKLRATTTMTATEFDTMVQRIKQLAQSQMQGGGMPAQPVPNKKNKSGGANADFN</sequence>
<dbReference type="AlphaFoldDB" id="A0A4Y6Q2I1"/>
<evidence type="ECO:0000256" key="1">
    <source>
        <dbReference type="SAM" id="MobiDB-lite"/>
    </source>
</evidence>
<protein>
    <recommendedName>
        <fullName evidence="4">DUF3352 domain-containing protein</fullName>
    </recommendedName>
</protein>
<gene>
    <name evidence="2" type="ORF">FIV42_29085</name>
</gene>
<evidence type="ECO:0008006" key="4">
    <source>
        <dbReference type="Google" id="ProtNLM"/>
    </source>
</evidence>
<dbReference type="EMBL" id="CP041186">
    <property type="protein sequence ID" value="QDG54650.1"/>
    <property type="molecule type" value="Genomic_DNA"/>
</dbReference>
<accession>A0A4Y6Q2I1</accession>
<dbReference type="Proteomes" id="UP000315995">
    <property type="component" value="Chromosome"/>
</dbReference>
<feature type="region of interest" description="Disordered" evidence="1">
    <location>
        <begin position="285"/>
        <end position="312"/>
    </location>
</feature>
<organism evidence="2 3">
    <name type="scientific">Persicimonas caeni</name>
    <dbReference type="NCBI Taxonomy" id="2292766"/>
    <lineage>
        <taxon>Bacteria</taxon>
        <taxon>Deltaproteobacteria</taxon>
        <taxon>Bradymonadales</taxon>
        <taxon>Bradymonadaceae</taxon>
        <taxon>Persicimonas</taxon>
    </lineage>
</organism>
<name>A0A4Y6Q2I1_PERCE</name>
<evidence type="ECO:0000313" key="3">
    <source>
        <dbReference type="Proteomes" id="UP000315995"/>
    </source>
</evidence>
<reference evidence="2 3" key="1">
    <citation type="submission" date="2019-06" db="EMBL/GenBank/DDBJ databases">
        <title>Persicimonas caeni gen. nov., sp. nov., a predatory bacterium isolated from solar saltern.</title>
        <authorList>
            <person name="Wang S."/>
        </authorList>
    </citation>
    <scope>NUCLEOTIDE SEQUENCE [LARGE SCALE GENOMIC DNA]</scope>
    <source>
        <strain evidence="2 3">YN101</strain>
    </source>
</reference>
<evidence type="ECO:0000313" key="2">
    <source>
        <dbReference type="EMBL" id="QDG54650.1"/>
    </source>
</evidence>
<proteinExistence type="predicted"/>
<dbReference type="RefSeq" id="WP_141201094.1">
    <property type="nucleotide sequence ID" value="NZ_CP042468.1"/>
</dbReference>
<keyword evidence="3" id="KW-1185">Reference proteome</keyword>